<comment type="similarity">
    <text evidence="2">Belongs to the RNase H family.</text>
</comment>
<organism evidence="9 10">
    <name type="scientific">Araneus ventricosus</name>
    <name type="common">Orbweaver spider</name>
    <name type="synonym">Epeira ventricosa</name>
    <dbReference type="NCBI Taxonomy" id="182803"/>
    <lineage>
        <taxon>Eukaryota</taxon>
        <taxon>Metazoa</taxon>
        <taxon>Ecdysozoa</taxon>
        <taxon>Arthropoda</taxon>
        <taxon>Chelicerata</taxon>
        <taxon>Arachnida</taxon>
        <taxon>Araneae</taxon>
        <taxon>Araneomorphae</taxon>
        <taxon>Entelegynae</taxon>
        <taxon>Araneoidea</taxon>
        <taxon>Araneidae</taxon>
        <taxon>Araneus</taxon>
    </lineage>
</organism>
<keyword evidence="10" id="KW-1185">Reference proteome</keyword>
<evidence type="ECO:0000256" key="3">
    <source>
        <dbReference type="ARBA" id="ARBA00012180"/>
    </source>
</evidence>
<evidence type="ECO:0000313" key="9">
    <source>
        <dbReference type="EMBL" id="GBN26359.1"/>
    </source>
</evidence>
<evidence type="ECO:0000259" key="8">
    <source>
        <dbReference type="PROSITE" id="PS50879"/>
    </source>
</evidence>
<dbReference type="PANTHER" id="PTHR10642:SF26">
    <property type="entry name" value="RIBONUCLEASE H1"/>
    <property type="match status" value="1"/>
</dbReference>
<dbReference type="GO" id="GO:0004523">
    <property type="term" value="F:RNA-DNA hybrid ribonuclease activity"/>
    <property type="evidence" value="ECO:0007669"/>
    <property type="project" value="UniProtKB-EC"/>
</dbReference>
<dbReference type="EMBL" id="BGPR01123243">
    <property type="protein sequence ID" value="GBN26359.1"/>
    <property type="molecule type" value="Genomic_DNA"/>
</dbReference>
<dbReference type="Proteomes" id="UP000499080">
    <property type="component" value="Unassembled WGS sequence"/>
</dbReference>
<keyword evidence="5" id="KW-0479">Metal-binding</keyword>
<keyword evidence="6" id="KW-0255">Endonuclease</keyword>
<name>A0A4Y2MIG1_ARAVE</name>
<dbReference type="GO" id="GO:0003676">
    <property type="term" value="F:nucleic acid binding"/>
    <property type="evidence" value="ECO:0007669"/>
    <property type="project" value="InterPro"/>
</dbReference>
<comment type="catalytic activity">
    <reaction evidence="1">
        <text>Endonucleolytic cleavage to 5'-phosphomonoester.</text>
        <dbReference type="EC" id="3.1.26.4"/>
    </reaction>
</comment>
<dbReference type="Pfam" id="PF00075">
    <property type="entry name" value="RNase_H"/>
    <property type="match status" value="1"/>
</dbReference>
<dbReference type="InterPro" id="IPR050092">
    <property type="entry name" value="RNase_H"/>
</dbReference>
<evidence type="ECO:0000256" key="6">
    <source>
        <dbReference type="ARBA" id="ARBA00022759"/>
    </source>
</evidence>
<dbReference type="CDD" id="cd09276">
    <property type="entry name" value="Rnase_HI_RT_non_LTR"/>
    <property type="match status" value="1"/>
</dbReference>
<evidence type="ECO:0000256" key="4">
    <source>
        <dbReference type="ARBA" id="ARBA00022722"/>
    </source>
</evidence>
<evidence type="ECO:0000313" key="10">
    <source>
        <dbReference type="Proteomes" id="UP000499080"/>
    </source>
</evidence>
<evidence type="ECO:0000256" key="1">
    <source>
        <dbReference type="ARBA" id="ARBA00000077"/>
    </source>
</evidence>
<dbReference type="GO" id="GO:0043137">
    <property type="term" value="P:DNA replication, removal of RNA primer"/>
    <property type="evidence" value="ECO:0007669"/>
    <property type="project" value="TreeGrafter"/>
</dbReference>
<keyword evidence="7" id="KW-0378">Hydrolase</keyword>
<dbReference type="PANTHER" id="PTHR10642">
    <property type="entry name" value="RIBONUCLEASE H1"/>
    <property type="match status" value="1"/>
</dbReference>
<dbReference type="InterPro" id="IPR036397">
    <property type="entry name" value="RNaseH_sf"/>
</dbReference>
<feature type="domain" description="RNase H type-1" evidence="8">
    <location>
        <begin position="14"/>
        <end position="150"/>
    </location>
</feature>
<comment type="caution">
    <text evidence="9">The sequence shown here is derived from an EMBL/GenBank/DDBJ whole genome shotgun (WGS) entry which is preliminary data.</text>
</comment>
<gene>
    <name evidence="9" type="ORF">AVEN_272410_1</name>
</gene>
<evidence type="ECO:0000256" key="5">
    <source>
        <dbReference type="ARBA" id="ARBA00022723"/>
    </source>
</evidence>
<evidence type="ECO:0000256" key="7">
    <source>
        <dbReference type="ARBA" id="ARBA00022801"/>
    </source>
</evidence>
<dbReference type="Gene3D" id="3.30.420.10">
    <property type="entry name" value="Ribonuclease H-like superfamily/Ribonuclease H"/>
    <property type="match status" value="1"/>
</dbReference>
<proteinExistence type="inferred from homology"/>
<reference evidence="9 10" key="1">
    <citation type="journal article" date="2019" name="Sci. Rep.">
        <title>Orb-weaving spider Araneus ventricosus genome elucidates the spidroin gene catalogue.</title>
        <authorList>
            <person name="Kono N."/>
            <person name="Nakamura H."/>
            <person name="Ohtoshi R."/>
            <person name="Moran D.A.P."/>
            <person name="Shinohara A."/>
            <person name="Yoshida Y."/>
            <person name="Fujiwara M."/>
            <person name="Mori M."/>
            <person name="Tomita M."/>
            <person name="Arakawa K."/>
        </authorList>
    </citation>
    <scope>NUCLEOTIDE SEQUENCE [LARGE SCALE GENOMIC DNA]</scope>
</reference>
<dbReference type="InterPro" id="IPR012337">
    <property type="entry name" value="RNaseH-like_sf"/>
</dbReference>
<protein>
    <recommendedName>
        <fullName evidence="3">ribonuclease H</fullName>
        <ecNumber evidence="3">3.1.26.4</ecNumber>
    </recommendedName>
</protein>
<dbReference type="InterPro" id="IPR002156">
    <property type="entry name" value="RNaseH_domain"/>
</dbReference>
<evidence type="ECO:0000256" key="2">
    <source>
        <dbReference type="ARBA" id="ARBA00005300"/>
    </source>
</evidence>
<sequence>MMRQLSLEVINNIPSRVLALYTDGSKSDSGRTGSGVYARAEDGLVFCCRFRNPDNCSVFRSELLAIREALDFALRSQTSDTYVLTDSKSSIQYLKNWPKISEKTGQEIISNFFKIVYFSQKSRVCIQWIPSHVGVFGNGVADLLAKEGSALPSAASGELFASEISSIHRAKANSTWKVPPAHEWYVGNRPGLFLQSEGTRSAQTALARLRSGHIKSLKFVDKEDLFLLPLFLSYFSCSCH</sequence>
<dbReference type="EC" id="3.1.26.4" evidence="3"/>
<dbReference type="SUPFAM" id="SSF53098">
    <property type="entry name" value="Ribonuclease H-like"/>
    <property type="match status" value="1"/>
</dbReference>
<dbReference type="AlphaFoldDB" id="A0A4Y2MIG1"/>
<dbReference type="PROSITE" id="PS50879">
    <property type="entry name" value="RNASE_H_1"/>
    <property type="match status" value="1"/>
</dbReference>
<accession>A0A4Y2MIG1</accession>
<keyword evidence="4" id="KW-0540">Nuclease</keyword>
<dbReference type="GO" id="GO:0046872">
    <property type="term" value="F:metal ion binding"/>
    <property type="evidence" value="ECO:0007669"/>
    <property type="project" value="UniProtKB-KW"/>
</dbReference>
<dbReference type="OrthoDB" id="6433900at2759"/>